<evidence type="ECO:0000313" key="2">
    <source>
        <dbReference type="EMBL" id="OQS53956.1"/>
    </source>
</evidence>
<protein>
    <submittedName>
        <fullName evidence="2">Uncharacterized protein</fullName>
    </submittedName>
</protein>
<evidence type="ECO:0000313" key="3">
    <source>
        <dbReference type="Proteomes" id="UP000192758"/>
    </source>
</evidence>
<comment type="caution">
    <text evidence="2">The sequence shown here is derived from an EMBL/GenBank/DDBJ whole genome shotgun (WGS) entry which is preliminary data.</text>
</comment>
<sequence>MNYVELSIAIKKEPNTYKKEFLKQHDYLMSILMLTRPNLIELKNVFIFILRNIIRYSNEEIENFLYTDLYIRYLKVNDIYEKYGEIKKYNFYSVILTTLSLLQNKEKIPILNELILVAKCKIISKTDLFNIYLTNGYNCEKLEEFLCEEIDAILKEFYLKQNYMEKTKRIAFFYILKYISKYNTNDKFNDILLDVIKNRENIKLHKYAIYFFNDQLDIGIKSYDNIFGKNLNFKNRFISLIHDTLLESSFDNEEYSILLDIFIKISDTGSIEIIKQLVNHSDVNKHIQRLYKLILKCKTKSDKLKVINIVFEDMINYREDEVTAQGINLLREMYRNEENENITNKIKSIVELYKQSNNKTLVFAYKSFINVVKKKNEKNINKQNINHQSGEIDEIDENESIDSVSTSTSCDDVNMFVVKKTPTKEEKEAKRLEGRKRIKENKFSKNKKRVPGKKGKKKSQSKKKLFSYRQRKKQ</sequence>
<feature type="compositionally biased region" description="Basic residues" evidence="1">
    <location>
        <begin position="433"/>
        <end position="474"/>
    </location>
</feature>
<dbReference type="VEuPathDB" id="MicrosporidiaDB:EHP00_2247"/>
<keyword evidence="3" id="KW-1185">Reference proteome</keyword>
<dbReference type="AlphaFoldDB" id="A0A1W0E405"/>
<dbReference type="EMBL" id="MNPJ01000023">
    <property type="protein sequence ID" value="OQS53956.1"/>
    <property type="molecule type" value="Genomic_DNA"/>
</dbReference>
<accession>A0A1W0E405</accession>
<gene>
    <name evidence="2" type="ORF">EHP00_2247</name>
</gene>
<dbReference type="OrthoDB" id="2196187at2759"/>
<name>A0A1W0E405_9MICR</name>
<feature type="region of interest" description="Disordered" evidence="1">
    <location>
        <begin position="417"/>
        <end position="474"/>
    </location>
</feature>
<proteinExistence type="predicted"/>
<feature type="compositionally biased region" description="Basic and acidic residues" evidence="1">
    <location>
        <begin position="422"/>
        <end position="432"/>
    </location>
</feature>
<dbReference type="Proteomes" id="UP000192758">
    <property type="component" value="Unassembled WGS sequence"/>
</dbReference>
<organism evidence="2 3">
    <name type="scientific">Ecytonucleospora hepatopenaei</name>
    <dbReference type="NCBI Taxonomy" id="646526"/>
    <lineage>
        <taxon>Eukaryota</taxon>
        <taxon>Fungi</taxon>
        <taxon>Fungi incertae sedis</taxon>
        <taxon>Microsporidia</taxon>
        <taxon>Enterocytozoonidae</taxon>
        <taxon>Ecytonucleospora</taxon>
    </lineage>
</organism>
<reference evidence="2 3" key="1">
    <citation type="journal article" date="2017" name="Environ. Microbiol.">
        <title>Decay of the glycolytic pathway and adaptation to intranuclear parasitism within Enterocytozoonidae microsporidia.</title>
        <authorList>
            <person name="Wiredu Boakye D."/>
            <person name="Jaroenlak P."/>
            <person name="Prachumwat A."/>
            <person name="Williams T.A."/>
            <person name="Bateman K.S."/>
            <person name="Itsathitphaisarn O."/>
            <person name="Sritunyalucksana K."/>
            <person name="Paszkiewicz K.H."/>
            <person name="Moore K.A."/>
            <person name="Stentiford G.D."/>
            <person name="Williams B.A."/>
        </authorList>
    </citation>
    <scope>NUCLEOTIDE SEQUENCE [LARGE SCALE GENOMIC DNA]</scope>
    <source>
        <strain evidence="2 3">TH1</strain>
    </source>
</reference>
<evidence type="ECO:0000256" key="1">
    <source>
        <dbReference type="SAM" id="MobiDB-lite"/>
    </source>
</evidence>